<keyword evidence="3" id="KW-1185">Reference proteome</keyword>
<evidence type="ECO:0000313" key="3">
    <source>
        <dbReference type="Proteomes" id="UP000030765"/>
    </source>
</evidence>
<evidence type="ECO:0000313" key="1">
    <source>
        <dbReference type="EMBL" id="KFB37594.1"/>
    </source>
</evidence>
<protein>
    <submittedName>
        <fullName evidence="1 2">Protein thf1</fullName>
    </submittedName>
</protein>
<dbReference type="Proteomes" id="UP000030765">
    <property type="component" value="Unassembled WGS sequence"/>
</dbReference>
<dbReference type="VEuPathDB" id="VectorBase:ASIC004835"/>
<accession>A0A084VI00</accession>
<gene>
    <name evidence="1" type="ORF">ZHAS_00004835</name>
</gene>
<name>A0A084VI00_ANOSI</name>
<reference evidence="2" key="2">
    <citation type="submission" date="2020-05" db="UniProtKB">
        <authorList>
            <consortium name="EnsemblMetazoa"/>
        </authorList>
    </citation>
    <scope>IDENTIFICATION</scope>
</reference>
<proteinExistence type="predicted"/>
<reference evidence="1 3" key="1">
    <citation type="journal article" date="2014" name="BMC Genomics">
        <title>Genome sequence of Anopheles sinensis provides insight into genetics basis of mosquito competence for malaria parasites.</title>
        <authorList>
            <person name="Zhou D."/>
            <person name="Zhang D."/>
            <person name="Ding G."/>
            <person name="Shi L."/>
            <person name="Hou Q."/>
            <person name="Ye Y."/>
            <person name="Xu Y."/>
            <person name="Zhou H."/>
            <person name="Xiong C."/>
            <person name="Li S."/>
            <person name="Yu J."/>
            <person name="Hong S."/>
            <person name="Yu X."/>
            <person name="Zou P."/>
            <person name="Chen C."/>
            <person name="Chang X."/>
            <person name="Wang W."/>
            <person name="Lv Y."/>
            <person name="Sun Y."/>
            <person name="Ma L."/>
            <person name="Shen B."/>
            <person name="Zhu C."/>
        </authorList>
    </citation>
    <scope>NUCLEOTIDE SEQUENCE [LARGE SCALE GENOMIC DNA]</scope>
</reference>
<dbReference type="EMBL" id="KE524847">
    <property type="protein sequence ID" value="KFB37594.1"/>
    <property type="molecule type" value="Genomic_DNA"/>
</dbReference>
<sequence length="86" mass="9868">MSSSLRNSNANTRGPKPIHALALDMSTEVMRELVLLVHQHTIDRGSIYKVPLFTVHRYHPVTNGFSPARHRRLLFSRMCLHTQAHI</sequence>
<dbReference type="AlphaFoldDB" id="A0A084VI00"/>
<organism evidence="1">
    <name type="scientific">Anopheles sinensis</name>
    <name type="common">Mosquito</name>
    <dbReference type="NCBI Taxonomy" id="74873"/>
    <lineage>
        <taxon>Eukaryota</taxon>
        <taxon>Metazoa</taxon>
        <taxon>Ecdysozoa</taxon>
        <taxon>Arthropoda</taxon>
        <taxon>Hexapoda</taxon>
        <taxon>Insecta</taxon>
        <taxon>Pterygota</taxon>
        <taxon>Neoptera</taxon>
        <taxon>Endopterygota</taxon>
        <taxon>Diptera</taxon>
        <taxon>Nematocera</taxon>
        <taxon>Culicoidea</taxon>
        <taxon>Culicidae</taxon>
        <taxon>Anophelinae</taxon>
        <taxon>Anopheles</taxon>
    </lineage>
</organism>
<dbReference type="EnsemblMetazoa" id="ASIC004835-RA">
    <property type="protein sequence ID" value="ASIC004835-PA"/>
    <property type="gene ID" value="ASIC004835"/>
</dbReference>
<dbReference type="EMBL" id="ATLV01013252">
    <property type="status" value="NOT_ANNOTATED_CDS"/>
    <property type="molecule type" value="Genomic_DNA"/>
</dbReference>
<evidence type="ECO:0000313" key="2">
    <source>
        <dbReference type="EnsemblMetazoa" id="ASIC004835-PA"/>
    </source>
</evidence>